<feature type="domain" description="RNase H type-1" evidence="11">
    <location>
        <begin position="1"/>
        <end position="147"/>
    </location>
</feature>
<gene>
    <name evidence="10" type="primary">rnhA</name>
    <name evidence="12" type="ORF">A3A96_03455</name>
</gene>
<accession>A0A1G2TXN9</accession>
<keyword evidence="5 10" id="KW-0540">Nuclease</keyword>
<evidence type="ECO:0000256" key="8">
    <source>
        <dbReference type="ARBA" id="ARBA00022801"/>
    </source>
</evidence>
<comment type="similarity">
    <text evidence="2 10">Belongs to the RNase H family.</text>
</comment>
<name>A0A1G2TXN9_9BACT</name>
<proteinExistence type="inferred from homology"/>
<dbReference type="PROSITE" id="PS50879">
    <property type="entry name" value="RNASE_H_1"/>
    <property type="match status" value="1"/>
</dbReference>
<evidence type="ECO:0000256" key="4">
    <source>
        <dbReference type="ARBA" id="ARBA00012180"/>
    </source>
</evidence>
<dbReference type="InterPro" id="IPR022892">
    <property type="entry name" value="RNaseHI"/>
</dbReference>
<comment type="cofactor">
    <cofactor evidence="10">
        <name>Mg(2+)</name>
        <dbReference type="ChEBI" id="CHEBI:18420"/>
    </cofactor>
    <text evidence="10">Binds 1 Mg(2+) ion per subunit. May bind a second metal ion at a regulatory site, or after substrate binding.</text>
</comment>
<dbReference type="Pfam" id="PF00075">
    <property type="entry name" value="RNase_H"/>
    <property type="match status" value="1"/>
</dbReference>
<keyword evidence="9 10" id="KW-0460">Magnesium</keyword>
<organism evidence="12 13">
    <name type="scientific">Candidatus Zambryskibacteria bacterium RIFCSPLOWO2_01_FULL_39_39</name>
    <dbReference type="NCBI Taxonomy" id="1802758"/>
    <lineage>
        <taxon>Bacteria</taxon>
        <taxon>Candidatus Zambryskiibacteriota</taxon>
    </lineage>
</organism>
<dbReference type="NCBIfam" id="NF001236">
    <property type="entry name" value="PRK00203.1"/>
    <property type="match status" value="1"/>
</dbReference>
<feature type="binding site" evidence="10">
    <location>
        <position position="139"/>
    </location>
    <ligand>
        <name>Mg(2+)</name>
        <dbReference type="ChEBI" id="CHEBI:18420"/>
        <label>2</label>
    </ligand>
</feature>
<dbReference type="HAMAP" id="MF_00042">
    <property type="entry name" value="RNase_H"/>
    <property type="match status" value="1"/>
</dbReference>
<keyword evidence="10" id="KW-0963">Cytoplasm</keyword>
<keyword evidence="7 10" id="KW-0255">Endonuclease</keyword>
<dbReference type="EC" id="3.1.26.4" evidence="4 10"/>
<dbReference type="GO" id="GO:0003676">
    <property type="term" value="F:nucleic acid binding"/>
    <property type="evidence" value="ECO:0007669"/>
    <property type="project" value="InterPro"/>
</dbReference>
<evidence type="ECO:0000313" key="12">
    <source>
        <dbReference type="EMBL" id="OHB02037.1"/>
    </source>
</evidence>
<dbReference type="STRING" id="1802758.A3A96_03455"/>
<dbReference type="GO" id="GO:0005737">
    <property type="term" value="C:cytoplasm"/>
    <property type="evidence" value="ECO:0007669"/>
    <property type="project" value="UniProtKB-SubCell"/>
</dbReference>
<dbReference type="PANTHER" id="PTHR10642">
    <property type="entry name" value="RIBONUCLEASE H1"/>
    <property type="match status" value="1"/>
</dbReference>
<dbReference type="Gene3D" id="3.30.420.10">
    <property type="entry name" value="Ribonuclease H-like superfamily/Ribonuclease H"/>
    <property type="match status" value="1"/>
</dbReference>
<comment type="catalytic activity">
    <reaction evidence="1 10">
        <text>Endonucleolytic cleavage to 5'-phosphomonoester.</text>
        <dbReference type="EC" id="3.1.26.4"/>
    </reaction>
</comment>
<dbReference type="PANTHER" id="PTHR10642:SF26">
    <property type="entry name" value="RIBONUCLEASE H1"/>
    <property type="match status" value="1"/>
</dbReference>
<feature type="binding site" evidence="10">
    <location>
        <position position="9"/>
    </location>
    <ligand>
        <name>Mg(2+)</name>
        <dbReference type="ChEBI" id="CHEBI:18420"/>
        <label>1</label>
    </ligand>
</feature>
<dbReference type="SUPFAM" id="SSF53098">
    <property type="entry name" value="Ribonuclease H-like"/>
    <property type="match status" value="1"/>
</dbReference>
<dbReference type="InterPro" id="IPR012337">
    <property type="entry name" value="RNaseH-like_sf"/>
</dbReference>
<evidence type="ECO:0000256" key="6">
    <source>
        <dbReference type="ARBA" id="ARBA00022723"/>
    </source>
</evidence>
<comment type="subcellular location">
    <subcellularLocation>
        <location evidence="10">Cytoplasm</location>
    </subcellularLocation>
</comment>
<comment type="subunit">
    <text evidence="3 10">Monomer.</text>
</comment>
<evidence type="ECO:0000313" key="13">
    <source>
        <dbReference type="Proteomes" id="UP000177707"/>
    </source>
</evidence>
<feature type="binding site" evidence="10">
    <location>
        <position position="53"/>
    </location>
    <ligand>
        <name>Mg(2+)</name>
        <dbReference type="ChEBI" id="CHEBI:18420"/>
        <label>1</label>
    </ligand>
</feature>
<dbReference type="GO" id="GO:0000287">
    <property type="term" value="F:magnesium ion binding"/>
    <property type="evidence" value="ECO:0007669"/>
    <property type="project" value="UniProtKB-UniRule"/>
</dbReference>
<dbReference type="GO" id="GO:0004523">
    <property type="term" value="F:RNA-DNA hybrid ribonuclease activity"/>
    <property type="evidence" value="ECO:0007669"/>
    <property type="project" value="UniProtKB-UniRule"/>
</dbReference>
<feature type="binding site" evidence="10">
    <location>
        <position position="9"/>
    </location>
    <ligand>
        <name>Mg(2+)</name>
        <dbReference type="ChEBI" id="CHEBI:18420"/>
        <label>2</label>
    </ligand>
</feature>
<evidence type="ECO:0000256" key="10">
    <source>
        <dbReference type="HAMAP-Rule" id="MF_00042"/>
    </source>
</evidence>
<protein>
    <recommendedName>
        <fullName evidence="4 10">Ribonuclease H</fullName>
        <shortName evidence="10">RNase H</shortName>
        <ecNumber evidence="4 10">3.1.26.4</ecNumber>
    </recommendedName>
</protein>
<evidence type="ECO:0000256" key="1">
    <source>
        <dbReference type="ARBA" id="ARBA00000077"/>
    </source>
</evidence>
<dbReference type="AlphaFoldDB" id="A0A1G2TXN9"/>
<dbReference type="InterPro" id="IPR002156">
    <property type="entry name" value="RNaseH_domain"/>
</dbReference>
<evidence type="ECO:0000256" key="5">
    <source>
        <dbReference type="ARBA" id="ARBA00022722"/>
    </source>
</evidence>
<dbReference type="EMBL" id="MHWB01000008">
    <property type="protein sequence ID" value="OHB02037.1"/>
    <property type="molecule type" value="Genomic_DNA"/>
</dbReference>
<dbReference type="CDD" id="cd09278">
    <property type="entry name" value="RNase_HI_prokaryote_like"/>
    <property type="match status" value="1"/>
</dbReference>
<evidence type="ECO:0000256" key="3">
    <source>
        <dbReference type="ARBA" id="ARBA00011245"/>
    </source>
</evidence>
<dbReference type="Proteomes" id="UP000177707">
    <property type="component" value="Unassembled WGS sequence"/>
</dbReference>
<sequence length="181" mass="20826">MNKIIIYTDGSSRGNPGPGGWGAIIISNKNLESRIWVKEMGGREEGTTNNRMEMMAAIVALQNIPERNGVEIYSDSEYLINGITVWIKNWQKNNWRTKDKREVLNKDLWQKLLVETEKRSVEWKKVLGHSGHEFNDRCDEIATSFADRENIKLYNGSRDGYKFHNDLTPYPSPRIGEGNHS</sequence>
<dbReference type="InterPro" id="IPR050092">
    <property type="entry name" value="RNase_H"/>
</dbReference>
<evidence type="ECO:0000256" key="9">
    <source>
        <dbReference type="ARBA" id="ARBA00022842"/>
    </source>
</evidence>
<dbReference type="InterPro" id="IPR036397">
    <property type="entry name" value="RNaseH_sf"/>
</dbReference>
<dbReference type="GO" id="GO:0043137">
    <property type="term" value="P:DNA replication, removal of RNA primer"/>
    <property type="evidence" value="ECO:0007669"/>
    <property type="project" value="TreeGrafter"/>
</dbReference>
<keyword evidence="8 10" id="KW-0378">Hydrolase</keyword>
<comment type="function">
    <text evidence="10">Endonuclease that specifically degrades the RNA of RNA-DNA hybrids.</text>
</comment>
<evidence type="ECO:0000256" key="7">
    <source>
        <dbReference type="ARBA" id="ARBA00022759"/>
    </source>
</evidence>
<evidence type="ECO:0000259" key="11">
    <source>
        <dbReference type="PROSITE" id="PS50879"/>
    </source>
</evidence>
<feature type="binding site" evidence="10">
    <location>
        <position position="75"/>
    </location>
    <ligand>
        <name>Mg(2+)</name>
        <dbReference type="ChEBI" id="CHEBI:18420"/>
        <label>1</label>
    </ligand>
</feature>
<comment type="caution">
    <text evidence="12">The sequence shown here is derived from an EMBL/GenBank/DDBJ whole genome shotgun (WGS) entry which is preliminary data.</text>
</comment>
<evidence type="ECO:0000256" key="2">
    <source>
        <dbReference type="ARBA" id="ARBA00005300"/>
    </source>
</evidence>
<reference evidence="12 13" key="1">
    <citation type="journal article" date="2016" name="Nat. Commun.">
        <title>Thousands of microbial genomes shed light on interconnected biogeochemical processes in an aquifer system.</title>
        <authorList>
            <person name="Anantharaman K."/>
            <person name="Brown C.T."/>
            <person name="Hug L.A."/>
            <person name="Sharon I."/>
            <person name="Castelle C.J."/>
            <person name="Probst A.J."/>
            <person name="Thomas B.C."/>
            <person name="Singh A."/>
            <person name="Wilkins M.J."/>
            <person name="Karaoz U."/>
            <person name="Brodie E.L."/>
            <person name="Williams K.H."/>
            <person name="Hubbard S.S."/>
            <person name="Banfield J.F."/>
        </authorList>
    </citation>
    <scope>NUCLEOTIDE SEQUENCE [LARGE SCALE GENOMIC DNA]</scope>
</reference>
<keyword evidence="6 10" id="KW-0479">Metal-binding</keyword>